<dbReference type="InterPro" id="IPR000522">
    <property type="entry name" value="ABC_transptr_permease_BtuC"/>
</dbReference>
<dbReference type="GO" id="GO:0005886">
    <property type="term" value="C:plasma membrane"/>
    <property type="evidence" value="ECO:0007669"/>
    <property type="project" value="UniProtKB-SubCell"/>
</dbReference>
<feature type="transmembrane region" description="Helical" evidence="8">
    <location>
        <begin position="86"/>
        <end position="106"/>
    </location>
</feature>
<protein>
    <submittedName>
        <fullName evidence="9">Iron(III) dicitrate transport system permease protein FecD</fullName>
    </submittedName>
</protein>
<evidence type="ECO:0000256" key="8">
    <source>
        <dbReference type="SAM" id="Phobius"/>
    </source>
</evidence>
<dbReference type="GO" id="GO:0022857">
    <property type="term" value="F:transmembrane transporter activity"/>
    <property type="evidence" value="ECO:0007669"/>
    <property type="project" value="InterPro"/>
</dbReference>
<evidence type="ECO:0000313" key="10">
    <source>
        <dbReference type="Proteomes" id="UP000010809"/>
    </source>
</evidence>
<evidence type="ECO:0000256" key="6">
    <source>
        <dbReference type="ARBA" id="ARBA00022989"/>
    </source>
</evidence>
<keyword evidence="10" id="KW-1185">Reference proteome</keyword>
<keyword evidence="6 8" id="KW-1133">Transmembrane helix</keyword>
<reference evidence="9" key="1">
    <citation type="submission" date="2015-12" db="EMBL/GenBank/DDBJ databases">
        <authorList>
            <person name="Tikhonova T.V."/>
            <person name="Pavlov A.R."/>
            <person name="Beletsky A.V."/>
            <person name="Mardanov A.V."/>
            <person name="Sorokin D.Y."/>
            <person name="Ravin N.V."/>
            <person name="Popov V.O."/>
        </authorList>
    </citation>
    <scope>NUCLEOTIDE SEQUENCE</scope>
    <source>
        <strain evidence="9">DSM 14787</strain>
    </source>
</reference>
<feature type="transmembrane region" description="Helical" evidence="8">
    <location>
        <begin position="269"/>
        <end position="293"/>
    </location>
</feature>
<dbReference type="Pfam" id="PF01032">
    <property type="entry name" value="FecCD"/>
    <property type="match status" value="1"/>
</dbReference>
<dbReference type="RefSeq" id="WP_015259411.1">
    <property type="nucleotide sequence ID" value="NC_019902.2"/>
</dbReference>
<dbReference type="InterPro" id="IPR037294">
    <property type="entry name" value="ABC_BtuC-like"/>
</dbReference>
<dbReference type="EMBL" id="CP003989">
    <property type="protein sequence ID" value="AGA34300.1"/>
    <property type="molecule type" value="Genomic_DNA"/>
</dbReference>
<dbReference type="Proteomes" id="UP000010809">
    <property type="component" value="Chromosome"/>
</dbReference>
<sequence length="362" mass="38321">MSEALAPVGERQAETAVNEPLGRRYRRFVFTRWATLLGFGLALMLSFIWDVATGPSLFPLADIWTGLFDRGALDPAREVILWDVRLPYAVMAVIVGAALGLAGAEMQTVLNNPLASPFTLGVAAAATFGAAVAIVLGLHLPLLGENLAVPAMAFLAAAGATLLILMLVRAWGASTDSIVLFGIALLFTFEALVWLMQYVADGDTLQQIVFWTMGSLGRANWNNITIVAIVLAICLVFSLRGVWAMTALRSGEGQAQSFGIHVERLRLVVLLRVSLLAGTALAFVGTIGFVGLVGPHIARLALGEDHRFYLPGSALAGALMLSLASVASKSLIPGVIIPIGIVTALVGVPLFMLLIVARGRLR</sequence>
<dbReference type="SUPFAM" id="SSF81345">
    <property type="entry name" value="ABC transporter involved in vitamin B12 uptake, BtuC"/>
    <property type="match status" value="1"/>
</dbReference>
<dbReference type="PANTHER" id="PTHR30472">
    <property type="entry name" value="FERRIC ENTEROBACTIN TRANSPORT SYSTEM PERMEASE PROTEIN"/>
    <property type="match status" value="1"/>
</dbReference>
<feature type="transmembrane region" description="Helical" evidence="8">
    <location>
        <begin position="335"/>
        <end position="357"/>
    </location>
</feature>
<dbReference type="PANTHER" id="PTHR30472:SF25">
    <property type="entry name" value="ABC TRANSPORTER PERMEASE PROTEIN MJ0876-RELATED"/>
    <property type="match status" value="1"/>
</dbReference>
<keyword evidence="3" id="KW-0813">Transport</keyword>
<feature type="transmembrane region" description="Helical" evidence="8">
    <location>
        <begin position="147"/>
        <end position="171"/>
    </location>
</feature>
<dbReference type="OrthoDB" id="9055647at2"/>
<feature type="transmembrane region" description="Helical" evidence="8">
    <location>
        <begin position="29"/>
        <end position="49"/>
    </location>
</feature>
<evidence type="ECO:0000256" key="4">
    <source>
        <dbReference type="ARBA" id="ARBA00022475"/>
    </source>
</evidence>
<dbReference type="KEGG" id="tni:TVNIR_2659"/>
<organism evidence="9 10">
    <name type="scientific">Thioalkalivibrio nitratireducens (strain DSM 14787 / UNIQEM 213 / ALEN2)</name>
    <dbReference type="NCBI Taxonomy" id="1255043"/>
    <lineage>
        <taxon>Bacteria</taxon>
        <taxon>Pseudomonadati</taxon>
        <taxon>Pseudomonadota</taxon>
        <taxon>Gammaproteobacteria</taxon>
        <taxon>Chromatiales</taxon>
        <taxon>Ectothiorhodospiraceae</taxon>
        <taxon>Thioalkalivibrio</taxon>
    </lineage>
</organism>
<proteinExistence type="inferred from homology"/>
<dbReference type="AlphaFoldDB" id="L0DZA7"/>
<comment type="similarity">
    <text evidence="2">Belongs to the binding-protein-dependent transport system permease family. FecCD subfamily.</text>
</comment>
<evidence type="ECO:0000256" key="1">
    <source>
        <dbReference type="ARBA" id="ARBA00004651"/>
    </source>
</evidence>
<evidence type="ECO:0000256" key="3">
    <source>
        <dbReference type="ARBA" id="ARBA00022448"/>
    </source>
</evidence>
<dbReference type="HOGENOM" id="CLU_013016_0_0_6"/>
<feature type="transmembrane region" description="Helical" evidence="8">
    <location>
        <begin position="178"/>
        <end position="200"/>
    </location>
</feature>
<evidence type="ECO:0000256" key="7">
    <source>
        <dbReference type="ARBA" id="ARBA00023136"/>
    </source>
</evidence>
<dbReference type="CDD" id="cd06550">
    <property type="entry name" value="TM_ABC_iron-siderophores_like"/>
    <property type="match status" value="1"/>
</dbReference>
<dbReference type="STRING" id="1255043.TVNIR_2659"/>
<dbReference type="PATRIC" id="fig|1255043.3.peg.2685"/>
<keyword evidence="7 8" id="KW-0472">Membrane</keyword>
<feature type="transmembrane region" description="Helical" evidence="8">
    <location>
        <begin position="220"/>
        <end position="248"/>
    </location>
</feature>
<evidence type="ECO:0000256" key="2">
    <source>
        <dbReference type="ARBA" id="ARBA00007935"/>
    </source>
</evidence>
<dbReference type="FunFam" id="1.10.3470.10:FF:000001">
    <property type="entry name" value="Vitamin B12 ABC transporter permease BtuC"/>
    <property type="match status" value="1"/>
</dbReference>
<dbReference type="eggNOG" id="COG0609">
    <property type="taxonomic scope" value="Bacteria"/>
</dbReference>
<dbReference type="GO" id="GO:0033214">
    <property type="term" value="P:siderophore-iron import into cell"/>
    <property type="evidence" value="ECO:0007669"/>
    <property type="project" value="TreeGrafter"/>
</dbReference>
<accession>L0DZA7</accession>
<name>L0DZA7_THIND</name>
<dbReference type="Gene3D" id="1.10.3470.10">
    <property type="entry name" value="ABC transporter involved in vitamin B12 uptake, BtuC"/>
    <property type="match status" value="1"/>
</dbReference>
<evidence type="ECO:0000313" key="9">
    <source>
        <dbReference type="EMBL" id="AGA34300.1"/>
    </source>
</evidence>
<keyword evidence="5 8" id="KW-0812">Transmembrane</keyword>
<evidence type="ECO:0000256" key="5">
    <source>
        <dbReference type="ARBA" id="ARBA00022692"/>
    </source>
</evidence>
<comment type="subcellular location">
    <subcellularLocation>
        <location evidence="1">Cell membrane</location>
        <topology evidence="1">Multi-pass membrane protein</topology>
    </subcellularLocation>
</comment>
<feature type="transmembrane region" description="Helical" evidence="8">
    <location>
        <begin position="118"/>
        <end position="141"/>
    </location>
</feature>
<gene>
    <name evidence="9" type="primary">btuC [C]</name>
    <name evidence="9" type="ordered locus">TVNIR_2659</name>
</gene>
<keyword evidence="4" id="KW-1003">Cell membrane</keyword>